<dbReference type="AlphaFoldDB" id="A0A6J4IQA6"/>
<dbReference type="EMBL" id="CADCTP010000208">
    <property type="protein sequence ID" value="CAA9257982.1"/>
    <property type="molecule type" value="Genomic_DNA"/>
</dbReference>
<dbReference type="SUPFAM" id="SSF110296">
    <property type="entry name" value="Oligoxyloglucan reducing end-specific cellobiohydrolase"/>
    <property type="match status" value="1"/>
</dbReference>
<name>A0A6J4IQA6_9ACTN</name>
<organism evidence="1">
    <name type="scientific">uncultured Mycobacteriales bacterium</name>
    <dbReference type="NCBI Taxonomy" id="581187"/>
    <lineage>
        <taxon>Bacteria</taxon>
        <taxon>Bacillati</taxon>
        <taxon>Actinomycetota</taxon>
        <taxon>Actinomycetes</taxon>
        <taxon>Mycobacteriales</taxon>
        <taxon>environmental samples</taxon>
    </lineage>
</organism>
<dbReference type="InterPro" id="IPR006311">
    <property type="entry name" value="TAT_signal"/>
</dbReference>
<sequence>MLDTGPPRRPTRRRWVTTAGALVLAVVAAVLAARSTTGRSADPAPAPARRPVLVSVAVGPAAVYALAARCDGTVPACDYQLHRRAAGADRWDPVPWRIGPLAGAGPAPTVTVSGAGAVTVVTAIDPPQVLRSTDDGRTVVSRPLRPGPPVAALPADGVLRIEPCDGCADRLTVVEPATGLARPLATQPPLGRYVLRSVDRAGDVVWAVAVDRRSTAGAVSTDGGRSWRAVPVPGPSSPNQQLRVLAGADGSAWLVAGPYTGGPAQQFTGVRRIDGPAGRWRQVDRSGPQTVRSVLAGRRGLLLVETNGAVWRLPPGGRFARLPEAAPYRPGDLVAGPGPILASISPDDATGRIVLLSDDEGGTWRAEQVV</sequence>
<evidence type="ECO:0008006" key="2">
    <source>
        <dbReference type="Google" id="ProtNLM"/>
    </source>
</evidence>
<dbReference type="InterPro" id="IPR015943">
    <property type="entry name" value="WD40/YVTN_repeat-like_dom_sf"/>
</dbReference>
<proteinExistence type="predicted"/>
<gene>
    <name evidence="1" type="ORF">AVDCRST_MAG41-2268</name>
</gene>
<evidence type="ECO:0000313" key="1">
    <source>
        <dbReference type="EMBL" id="CAA9257982.1"/>
    </source>
</evidence>
<dbReference type="PROSITE" id="PS51318">
    <property type="entry name" value="TAT"/>
    <property type="match status" value="1"/>
</dbReference>
<dbReference type="Gene3D" id="2.130.10.10">
    <property type="entry name" value="YVTN repeat-like/Quinoprotein amine dehydrogenase"/>
    <property type="match status" value="1"/>
</dbReference>
<reference evidence="1" key="1">
    <citation type="submission" date="2020-02" db="EMBL/GenBank/DDBJ databases">
        <authorList>
            <person name="Meier V. D."/>
        </authorList>
    </citation>
    <scope>NUCLEOTIDE SEQUENCE</scope>
    <source>
        <strain evidence="1">AVDCRST_MAG41</strain>
    </source>
</reference>
<accession>A0A6J4IQA6</accession>
<protein>
    <recommendedName>
        <fullName evidence="2">Exo-alpha-sialidase</fullName>
    </recommendedName>
</protein>